<dbReference type="UniPathway" id="UPA00079">
    <property type="reaction ID" value="UER00168"/>
</dbReference>
<feature type="transmembrane region" description="Helical" evidence="8">
    <location>
        <begin position="283"/>
        <end position="301"/>
    </location>
</feature>
<feature type="transmembrane region" description="Helical" evidence="8">
    <location>
        <begin position="177"/>
        <end position="197"/>
    </location>
</feature>
<keyword evidence="7 8" id="KW-0472">Membrane</keyword>
<keyword evidence="2 8" id="KW-0474">Menaquinone biosynthesis</keyword>
<evidence type="ECO:0000256" key="4">
    <source>
        <dbReference type="ARBA" id="ARBA00022679"/>
    </source>
</evidence>
<comment type="subcellular location">
    <subcellularLocation>
        <location evidence="8">Cell membrane</location>
        <topology evidence="8">Multi-pass membrane protein</topology>
    </subcellularLocation>
    <subcellularLocation>
        <location evidence="1">Membrane</location>
        <topology evidence="1">Multi-pass membrane protein</topology>
    </subcellularLocation>
</comment>
<feature type="transmembrane region" description="Helical" evidence="8">
    <location>
        <begin position="252"/>
        <end position="271"/>
    </location>
</feature>
<dbReference type="Proteomes" id="UP000050827">
    <property type="component" value="Unassembled WGS sequence"/>
</dbReference>
<dbReference type="AlphaFoldDB" id="A0A0Q0WUY9"/>
<gene>
    <name evidence="8" type="primary">menA</name>
    <name evidence="10" type="ORF">AAY42_04655</name>
</gene>
<dbReference type="PIRSF" id="PIRSF005355">
    <property type="entry name" value="UBIAD1"/>
    <property type="match status" value="1"/>
</dbReference>
<feature type="transmembrane region" description="Helical" evidence="8">
    <location>
        <begin position="225"/>
        <end position="246"/>
    </location>
</feature>
<organism evidence="10 11">
    <name type="scientific">Flagellimonas eckloniae</name>
    <dbReference type="NCBI Taxonomy" id="346185"/>
    <lineage>
        <taxon>Bacteria</taxon>
        <taxon>Pseudomonadati</taxon>
        <taxon>Bacteroidota</taxon>
        <taxon>Flavobacteriia</taxon>
        <taxon>Flavobacteriales</taxon>
        <taxon>Flavobacteriaceae</taxon>
        <taxon>Flagellimonas</taxon>
    </lineage>
</organism>
<dbReference type="InterPro" id="IPR000537">
    <property type="entry name" value="UbiA_prenyltransferase"/>
</dbReference>
<evidence type="ECO:0000313" key="10">
    <source>
        <dbReference type="EMBL" id="KQC29274.1"/>
    </source>
</evidence>
<dbReference type="GO" id="GO:0042371">
    <property type="term" value="P:vitamin K biosynthetic process"/>
    <property type="evidence" value="ECO:0007669"/>
    <property type="project" value="TreeGrafter"/>
</dbReference>
<dbReference type="GO" id="GO:0046428">
    <property type="term" value="F:1,4-dihydroxy-2-naphthoate polyprenyltransferase activity"/>
    <property type="evidence" value="ECO:0007669"/>
    <property type="project" value="UniProtKB-UniRule"/>
</dbReference>
<protein>
    <recommendedName>
        <fullName evidence="8 9">1,4-dihydroxy-2-naphthoate octaprenyltransferase</fullName>
        <shortName evidence="8">DHNA-octaprenyltransferase</shortName>
        <ecNumber evidence="8 9">2.5.1.74</ecNumber>
    </recommendedName>
</protein>
<reference evidence="10 11" key="1">
    <citation type="submission" date="2015-04" db="EMBL/GenBank/DDBJ databases">
        <title>Complete genome of flavobacterium.</title>
        <authorList>
            <person name="Kwon Y.M."/>
            <person name="Kim S.-J."/>
        </authorList>
    </citation>
    <scope>NUCLEOTIDE SEQUENCE [LARGE SCALE GENOMIC DNA]</scope>
    <source>
        <strain evidence="10 11">DK169</strain>
    </source>
</reference>
<comment type="caution">
    <text evidence="10">The sequence shown here is derived from an EMBL/GenBank/DDBJ whole genome shotgun (WGS) entry which is preliminary data.</text>
</comment>
<keyword evidence="5 8" id="KW-0812">Transmembrane</keyword>
<sequence length="302" mass="33311">MSSIKAWIKAARLRTLPLSLSGIIVGTALARKNDFFEISIFVLALLTTIGFQVTSNFANDYGDGVKGTDNEDRIGPARALQSGLLTKKILKQGILIASIISMLLAIALIYLAFWNGARQYFILFLALGVLCVWAAIRYTMGSQPYGYKGLGDIFVFLFFGLVGVLGSMFLYTKSINLVALFPAITIGLLCVGVLNLNNLRDVVSDKKSGKNTLVVKMGFENGKRYHFLLITIAFSCLIAYTLIEGLALTESFYLIAFVPIFLHLRTVMITKEPIKLDVELKKLALSTFLLSILFHIAVNNFL</sequence>
<feature type="transmembrane region" description="Helical" evidence="8">
    <location>
        <begin position="94"/>
        <end position="114"/>
    </location>
</feature>
<evidence type="ECO:0000256" key="8">
    <source>
        <dbReference type="HAMAP-Rule" id="MF_01937"/>
    </source>
</evidence>
<evidence type="ECO:0000256" key="7">
    <source>
        <dbReference type="ARBA" id="ARBA00023136"/>
    </source>
</evidence>
<keyword evidence="4 8" id="KW-0808">Transferase</keyword>
<evidence type="ECO:0000256" key="1">
    <source>
        <dbReference type="ARBA" id="ARBA00004141"/>
    </source>
</evidence>
<comment type="catalytic activity">
    <reaction evidence="8">
        <text>an all-trans-polyprenyl diphosphate + 1,4-dihydroxy-2-naphthoate + H(+) = a 2-demethylmenaquinol + CO2 + diphosphate</text>
        <dbReference type="Rhea" id="RHEA:26478"/>
        <dbReference type="Rhea" id="RHEA-COMP:9563"/>
        <dbReference type="Rhea" id="RHEA-COMP:9564"/>
        <dbReference type="ChEBI" id="CHEBI:11173"/>
        <dbReference type="ChEBI" id="CHEBI:15378"/>
        <dbReference type="ChEBI" id="CHEBI:16526"/>
        <dbReference type="ChEBI" id="CHEBI:33019"/>
        <dbReference type="ChEBI" id="CHEBI:55437"/>
        <dbReference type="ChEBI" id="CHEBI:58914"/>
        <dbReference type="EC" id="2.5.1.74"/>
    </reaction>
</comment>
<dbReference type="NCBIfam" id="TIGR00751">
    <property type="entry name" value="menA"/>
    <property type="match status" value="1"/>
</dbReference>
<dbReference type="OrthoDB" id="9767568at2"/>
<dbReference type="HAMAP" id="MF_01937">
    <property type="entry name" value="MenA_1"/>
    <property type="match status" value="1"/>
</dbReference>
<evidence type="ECO:0000313" key="11">
    <source>
        <dbReference type="Proteomes" id="UP000050827"/>
    </source>
</evidence>
<dbReference type="RefSeq" id="WP_055392869.1">
    <property type="nucleotide sequence ID" value="NZ_LCTZ01000002.1"/>
</dbReference>
<dbReference type="GO" id="GO:0005886">
    <property type="term" value="C:plasma membrane"/>
    <property type="evidence" value="ECO:0007669"/>
    <property type="project" value="UniProtKB-SubCell"/>
</dbReference>
<feature type="transmembrane region" description="Helical" evidence="8">
    <location>
        <begin position="120"/>
        <end position="138"/>
    </location>
</feature>
<comment type="pathway">
    <text evidence="8">Quinol/quinone metabolism; menaquinone biosynthesis; menaquinol from 1,4-dihydroxy-2-naphthoate: step 1/2.</text>
</comment>
<dbReference type="Pfam" id="PF01040">
    <property type="entry name" value="UbiA"/>
    <property type="match status" value="1"/>
</dbReference>
<dbReference type="EMBL" id="LCTZ01000002">
    <property type="protein sequence ID" value="KQC29274.1"/>
    <property type="molecule type" value="Genomic_DNA"/>
</dbReference>
<evidence type="ECO:0000256" key="5">
    <source>
        <dbReference type="ARBA" id="ARBA00022692"/>
    </source>
</evidence>
<feature type="transmembrane region" description="Helical" evidence="8">
    <location>
        <begin position="40"/>
        <end position="58"/>
    </location>
</feature>
<feature type="transmembrane region" description="Helical" evidence="8">
    <location>
        <begin position="150"/>
        <end position="171"/>
    </location>
</feature>
<keyword evidence="6 8" id="KW-1133">Transmembrane helix</keyword>
<dbReference type="GO" id="GO:0009234">
    <property type="term" value="P:menaquinone biosynthetic process"/>
    <property type="evidence" value="ECO:0007669"/>
    <property type="project" value="UniProtKB-UniRule"/>
</dbReference>
<dbReference type="PANTHER" id="PTHR13929:SF0">
    <property type="entry name" value="UBIA PRENYLTRANSFERASE DOMAIN-CONTAINING PROTEIN 1"/>
    <property type="match status" value="1"/>
</dbReference>
<accession>A0A0Q0WUY9</accession>
<keyword evidence="11" id="KW-1185">Reference proteome</keyword>
<evidence type="ECO:0000256" key="3">
    <source>
        <dbReference type="ARBA" id="ARBA00022475"/>
    </source>
</evidence>
<proteinExistence type="inferred from homology"/>
<dbReference type="EC" id="2.5.1.74" evidence="8 9"/>
<comment type="similarity">
    <text evidence="8">Belongs to the MenA family. Type 1 subfamily.</text>
</comment>
<evidence type="ECO:0000256" key="9">
    <source>
        <dbReference type="NCBIfam" id="TIGR00751"/>
    </source>
</evidence>
<comment type="function">
    <text evidence="8">Conversion of 1,4-dihydroxy-2-naphthoate (DHNA) to demethylmenaquinone (DMK).</text>
</comment>
<dbReference type="PATRIC" id="fig|1547436.3.peg.975"/>
<dbReference type="PANTHER" id="PTHR13929">
    <property type="entry name" value="1,4-DIHYDROXY-2-NAPHTHOATE OCTAPRENYLTRANSFERASE"/>
    <property type="match status" value="1"/>
</dbReference>
<dbReference type="STRING" id="346185.AAY42_04655"/>
<keyword evidence="3 8" id="KW-1003">Cell membrane</keyword>
<name>A0A0Q0WUY9_9FLAO</name>
<dbReference type="InterPro" id="IPR004657">
    <property type="entry name" value="MenA"/>
</dbReference>
<evidence type="ECO:0000256" key="6">
    <source>
        <dbReference type="ARBA" id="ARBA00022989"/>
    </source>
</evidence>
<dbReference type="InterPro" id="IPR026046">
    <property type="entry name" value="UBIAD1"/>
</dbReference>
<evidence type="ECO:0000256" key="2">
    <source>
        <dbReference type="ARBA" id="ARBA00022428"/>
    </source>
</evidence>
<dbReference type="CDD" id="cd13962">
    <property type="entry name" value="PT_UbiA_UBIAD1"/>
    <property type="match status" value="1"/>
</dbReference>